<dbReference type="VEuPathDB" id="FungiDB:A1O9_13055"/>
<organism evidence="2 3">
    <name type="scientific">Exophiala aquamarina CBS 119918</name>
    <dbReference type="NCBI Taxonomy" id="1182545"/>
    <lineage>
        <taxon>Eukaryota</taxon>
        <taxon>Fungi</taxon>
        <taxon>Dikarya</taxon>
        <taxon>Ascomycota</taxon>
        <taxon>Pezizomycotina</taxon>
        <taxon>Eurotiomycetes</taxon>
        <taxon>Chaetothyriomycetidae</taxon>
        <taxon>Chaetothyriales</taxon>
        <taxon>Herpotrichiellaceae</taxon>
        <taxon>Exophiala</taxon>
    </lineage>
</organism>
<dbReference type="Proteomes" id="UP000027920">
    <property type="component" value="Unassembled WGS sequence"/>
</dbReference>
<proteinExistence type="predicted"/>
<evidence type="ECO:0000313" key="2">
    <source>
        <dbReference type="EMBL" id="KEF50895.1"/>
    </source>
</evidence>
<keyword evidence="3" id="KW-1185">Reference proteome</keyword>
<comment type="caution">
    <text evidence="2">The sequence shown here is derived from an EMBL/GenBank/DDBJ whole genome shotgun (WGS) entry which is preliminary data.</text>
</comment>
<dbReference type="PANTHER" id="PTHR12203:SF107">
    <property type="entry name" value="GLYCOSYL TRANSFERASE CAP10 DOMAIN-CONTAINING PROTEIN"/>
    <property type="match status" value="1"/>
</dbReference>
<dbReference type="EMBL" id="AMGV01000049">
    <property type="protein sequence ID" value="KEF50895.1"/>
    <property type="molecule type" value="Genomic_DNA"/>
</dbReference>
<dbReference type="InterPro" id="IPR051091">
    <property type="entry name" value="O-Glucosyltr/Glycosyltrsf_90"/>
</dbReference>
<feature type="non-terminal residue" evidence="2">
    <location>
        <position position="1"/>
    </location>
</feature>
<dbReference type="PANTHER" id="PTHR12203">
    <property type="entry name" value="KDEL LYS-ASP-GLU-LEU CONTAINING - RELATED"/>
    <property type="match status" value="1"/>
</dbReference>
<dbReference type="Pfam" id="PF05686">
    <property type="entry name" value="Glyco_transf_90"/>
    <property type="match status" value="1"/>
</dbReference>
<dbReference type="HOGENOM" id="CLU_028539_0_0_1"/>
<accession>A0A072P5K4</accession>
<gene>
    <name evidence="2" type="ORF">A1O9_13055</name>
</gene>
<dbReference type="GeneID" id="25287946"/>
<evidence type="ECO:0000313" key="3">
    <source>
        <dbReference type="Proteomes" id="UP000027920"/>
    </source>
</evidence>
<evidence type="ECO:0000259" key="1">
    <source>
        <dbReference type="Pfam" id="PF05686"/>
    </source>
</evidence>
<dbReference type="OrthoDB" id="202415at2759"/>
<dbReference type="AlphaFoldDB" id="A0A072P5K4"/>
<dbReference type="InterPro" id="IPR006598">
    <property type="entry name" value="CAP10"/>
</dbReference>
<reference evidence="2 3" key="1">
    <citation type="submission" date="2013-03" db="EMBL/GenBank/DDBJ databases">
        <title>The Genome Sequence of Exophiala aquamarina CBS 119918.</title>
        <authorList>
            <consortium name="The Broad Institute Genomics Platform"/>
            <person name="Cuomo C."/>
            <person name="de Hoog S."/>
            <person name="Gorbushina A."/>
            <person name="Walker B."/>
            <person name="Young S.K."/>
            <person name="Zeng Q."/>
            <person name="Gargeya S."/>
            <person name="Fitzgerald M."/>
            <person name="Haas B."/>
            <person name="Abouelleil A."/>
            <person name="Allen A.W."/>
            <person name="Alvarado L."/>
            <person name="Arachchi H.M."/>
            <person name="Berlin A.M."/>
            <person name="Chapman S.B."/>
            <person name="Gainer-Dewar J."/>
            <person name="Goldberg J."/>
            <person name="Griggs A."/>
            <person name="Gujja S."/>
            <person name="Hansen M."/>
            <person name="Howarth C."/>
            <person name="Imamovic A."/>
            <person name="Ireland A."/>
            <person name="Larimer J."/>
            <person name="McCowan C."/>
            <person name="Murphy C."/>
            <person name="Pearson M."/>
            <person name="Poon T.W."/>
            <person name="Priest M."/>
            <person name="Roberts A."/>
            <person name="Saif S."/>
            <person name="Shea T."/>
            <person name="Sisk P."/>
            <person name="Sykes S."/>
            <person name="Wortman J."/>
            <person name="Nusbaum C."/>
            <person name="Birren B."/>
        </authorList>
    </citation>
    <scope>NUCLEOTIDE SEQUENCE [LARGE SCALE GENOMIC DNA]</scope>
    <source>
        <strain evidence="2 3">CBS 119918</strain>
    </source>
</reference>
<protein>
    <recommendedName>
        <fullName evidence="1">Glycosyl transferase CAP10 domain-containing protein</fullName>
    </recommendedName>
</protein>
<dbReference type="RefSeq" id="XP_013253485.1">
    <property type="nucleotide sequence ID" value="XM_013398031.1"/>
</dbReference>
<sequence length="176" mass="20389">GYAGRAEDKDIWLIPDFGYWSSPETKVGSMCAVQMKAALAEQVDGWPWQGKVKKILRRGATMGLELREKFLEVTRDEPWADVKALNWKDKDSMATDLKSMPEHCQYKYLAPTEGNSYSGRLKYLQSCKSVVVAHKMSWIQHHHPLMQTSGAQQDFVEVERNYEDLEQKILWLRNHD</sequence>
<feature type="domain" description="Glycosyl transferase CAP10" evidence="1">
    <location>
        <begin position="2"/>
        <end position="176"/>
    </location>
</feature>
<name>A0A072P5K4_9EURO</name>